<evidence type="ECO:0000256" key="8">
    <source>
        <dbReference type="ARBA" id="ARBA00023049"/>
    </source>
</evidence>
<evidence type="ECO:0000256" key="3">
    <source>
        <dbReference type="ARBA" id="ARBA00022670"/>
    </source>
</evidence>
<feature type="region of interest" description="Disordered" evidence="10">
    <location>
        <begin position="461"/>
        <end position="497"/>
    </location>
</feature>
<feature type="region of interest" description="Disordered" evidence="10">
    <location>
        <begin position="171"/>
        <end position="207"/>
    </location>
</feature>
<keyword evidence="9" id="KW-0175">Coiled coil</keyword>
<dbReference type="PANTHER" id="PTHR12947:SF13">
    <property type="entry name" value="FI19924P1"/>
    <property type="match status" value="1"/>
</dbReference>
<dbReference type="SUPFAM" id="SSF140856">
    <property type="entry name" value="USP8 N-terminal domain-like"/>
    <property type="match status" value="1"/>
</dbReference>
<keyword evidence="6" id="KW-0378">Hydrolase</keyword>
<feature type="compositionally biased region" description="Low complexity" evidence="10">
    <location>
        <begin position="478"/>
        <end position="497"/>
    </location>
</feature>
<dbReference type="GO" id="GO:0005768">
    <property type="term" value="C:endosome"/>
    <property type="evidence" value="ECO:0007669"/>
    <property type="project" value="TreeGrafter"/>
</dbReference>
<keyword evidence="7" id="KW-0862">Zinc</keyword>
<keyword evidence="4" id="KW-0479">Metal-binding</keyword>
<keyword evidence="8" id="KW-0482">Metalloprotease</keyword>
<sequence>MAYENDGTVGPYRAPPMSIKEIADKAVDFDYNPLIPLRYWLRTADTLLKEATIYQAEGNEQQAYLLLVRQAELVFRYLEDHPEAKKQENLRNLRVVRARSTEALKRLEFMKPRITARYEDYKLATQKARDDNYREHRTSASTSHNSRSLSSIPYADAAALSFSQKQSLKASIPKPLDLSRGGRRGSTSSVTGPFSPPLEKSLSSGGLAPSMAASAQLAMEIAKQEFEKREREKRAKRRQLAIEQGRGNVIVDSRGQEIKRISTPASAAVEQSYRNLLSQYQPESQGRDSGYELVGQHSRYPGYYQEVPEESERRLYQQARDEEEHRRRVIEQQEEEWDLARSIEALHMKANLTEGQMQPSSAAANNYRFSTSSTLSGWEEPVRERERENYVGRWQRNYPTVPKRRRSLTRMEPPLIPGPAADLVEIRSVTPTPPPKAPLYSYDGSSNPTPAAPAVPYKKPLPYAHNHAPSPPPPLPKFPSSSTATTPTATKHVPATPEGFQFSTPATLENGTPLRTIFLPATLRQQFLLMAEPNTNRNLETCGILCGTLVQNALFVSRLVIPEQEATSDTCSTKDEEGLFEYVDREDLMVLGWIHTHPTQTCFMSSVDLHTHCSYQLMLTESIAIVCAPRHQPSWGVFRLTNPPGIEAIKTCRQDSLFHPHGELNVYTDAMRPGHVCEVREMGFDLVDLRKGGD</sequence>
<feature type="compositionally biased region" description="Polar residues" evidence="10">
    <location>
        <begin position="139"/>
        <end position="148"/>
    </location>
</feature>
<dbReference type="SMART" id="SM00232">
    <property type="entry name" value="JAB_MPN"/>
    <property type="match status" value="1"/>
</dbReference>
<dbReference type="OrthoDB" id="3640at2759"/>
<dbReference type="EMBL" id="NESQ01000009">
    <property type="protein sequence ID" value="PUU83561.1"/>
    <property type="molecule type" value="Genomic_DNA"/>
</dbReference>
<dbReference type="FunFam" id="3.40.140.10:FF:000033">
    <property type="entry name" value="AMSH-like protease sst2"/>
    <property type="match status" value="1"/>
</dbReference>
<feature type="domain" description="MPN" evidence="11">
    <location>
        <begin position="517"/>
        <end position="644"/>
    </location>
</feature>
<dbReference type="STRING" id="42251.A0A2T7A741"/>
<keyword evidence="5" id="KW-0833">Ubl conjugation pathway</keyword>
<comment type="similarity">
    <text evidence="2">Belongs to the peptidase M67C family.</text>
</comment>
<gene>
    <name evidence="12" type="ORF">B9Z19DRAFT_1072091</name>
</gene>
<name>A0A2T7A741_TUBBO</name>
<protein>
    <recommendedName>
        <fullName evidence="11">MPN domain-containing protein</fullName>
    </recommendedName>
</protein>
<evidence type="ECO:0000313" key="12">
    <source>
        <dbReference type="EMBL" id="PUU83561.1"/>
    </source>
</evidence>
<dbReference type="GO" id="GO:0016020">
    <property type="term" value="C:membrane"/>
    <property type="evidence" value="ECO:0007669"/>
    <property type="project" value="TreeGrafter"/>
</dbReference>
<dbReference type="AlphaFoldDB" id="A0A2T7A741"/>
<proteinExistence type="inferred from homology"/>
<comment type="cofactor">
    <cofactor evidence="1">
        <name>Zn(2+)</name>
        <dbReference type="ChEBI" id="CHEBI:29105"/>
    </cofactor>
</comment>
<dbReference type="GO" id="GO:0046872">
    <property type="term" value="F:metal ion binding"/>
    <property type="evidence" value="ECO:0007669"/>
    <property type="project" value="UniProtKB-KW"/>
</dbReference>
<evidence type="ECO:0000256" key="9">
    <source>
        <dbReference type="SAM" id="Coils"/>
    </source>
</evidence>
<evidence type="ECO:0000313" key="13">
    <source>
        <dbReference type="Proteomes" id="UP000244722"/>
    </source>
</evidence>
<feature type="compositionally biased region" description="Basic and acidic residues" evidence="10">
    <location>
        <begin position="127"/>
        <end position="138"/>
    </location>
</feature>
<dbReference type="Gene3D" id="1.20.58.80">
    <property type="entry name" value="Phosphotransferase system, lactose/cellobiose-type IIA subunit"/>
    <property type="match status" value="1"/>
</dbReference>
<evidence type="ECO:0000256" key="4">
    <source>
        <dbReference type="ARBA" id="ARBA00022723"/>
    </source>
</evidence>
<evidence type="ECO:0000259" key="11">
    <source>
        <dbReference type="PROSITE" id="PS50249"/>
    </source>
</evidence>
<evidence type="ECO:0000256" key="1">
    <source>
        <dbReference type="ARBA" id="ARBA00001947"/>
    </source>
</evidence>
<dbReference type="GO" id="GO:0006508">
    <property type="term" value="P:proteolysis"/>
    <property type="evidence" value="ECO:0007669"/>
    <property type="project" value="UniProtKB-KW"/>
</dbReference>
<dbReference type="Pfam" id="PF01398">
    <property type="entry name" value="JAB"/>
    <property type="match status" value="1"/>
</dbReference>
<dbReference type="SUPFAM" id="SSF102712">
    <property type="entry name" value="JAB1/MPN domain"/>
    <property type="match status" value="1"/>
</dbReference>
<organism evidence="12 13">
    <name type="scientific">Tuber borchii</name>
    <name type="common">White truffle</name>
    <dbReference type="NCBI Taxonomy" id="42251"/>
    <lineage>
        <taxon>Eukaryota</taxon>
        <taxon>Fungi</taxon>
        <taxon>Dikarya</taxon>
        <taxon>Ascomycota</taxon>
        <taxon>Pezizomycotina</taxon>
        <taxon>Pezizomycetes</taxon>
        <taxon>Pezizales</taxon>
        <taxon>Tuberaceae</taxon>
        <taxon>Tuber</taxon>
    </lineage>
</organism>
<dbReference type="GO" id="GO:0061578">
    <property type="term" value="F:K63-linked deubiquitinase activity"/>
    <property type="evidence" value="ECO:0007669"/>
    <property type="project" value="InterPro"/>
</dbReference>
<accession>A0A2T7A741</accession>
<reference evidence="12 13" key="1">
    <citation type="submission" date="2017-04" db="EMBL/GenBank/DDBJ databases">
        <title>Draft genome sequence of Tuber borchii Vittad., a whitish edible truffle.</title>
        <authorList>
            <consortium name="DOE Joint Genome Institute"/>
            <person name="Murat C."/>
            <person name="Kuo A."/>
            <person name="Barry K.W."/>
            <person name="Clum A."/>
            <person name="Dockter R.B."/>
            <person name="Fauchery L."/>
            <person name="Iotti M."/>
            <person name="Kohler A."/>
            <person name="Labutti K."/>
            <person name="Lindquist E.A."/>
            <person name="Lipzen A."/>
            <person name="Ohm R.A."/>
            <person name="Wang M."/>
            <person name="Grigoriev I.V."/>
            <person name="Zambonelli A."/>
            <person name="Martin F.M."/>
        </authorList>
    </citation>
    <scope>NUCLEOTIDE SEQUENCE [LARGE SCALE GENOMIC DNA]</scope>
    <source>
        <strain evidence="12 13">Tbo3840</strain>
    </source>
</reference>
<dbReference type="Pfam" id="PF08969">
    <property type="entry name" value="USP8_dimer"/>
    <property type="match status" value="1"/>
</dbReference>
<dbReference type="InterPro" id="IPR000555">
    <property type="entry name" value="JAMM/MPN+_dom"/>
</dbReference>
<dbReference type="PANTHER" id="PTHR12947">
    <property type="entry name" value="AMSH-LIKE PROTEASE"/>
    <property type="match status" value="1"/>
</dbReference>
<dbReference type="InterPro" id="IPR015063">
    <property type="entry name" value="USP8_dimer"/>
</dbReference>
<feature type="coiled-coil region" evidence="9">
    <location>
        <begin position="212"/>
        <end position="243"/>
    </location>
</feature>
<dbReference type="InterPro" id="IPR044098">
    <property type="entry name" value="STAMBP/STALP-like_MPN"/>
</dbReference>
<evidence type="ECO:0000256" key="6">
    <source>
        <dbReference type="ARBA" id="ARBA00022801"/>
    </source>
</evidence>
<dbReference type="Proteomes" id="UP000244722">
    <property type="component" value="Unassembled WGS sequence"/>
</dbReference>
<dbReference type="Gene3D" id="3.40.140.10">
    <property type="entry name" value="Cytidine Deaminase, domain 2"/>
    <property type="match status" value="1"/>
</dbReference>
<dbReference type="GO" id="GO:0070536">
    <property type="term" value="P:protein K63-linked deubiquitination"/>
    <property type="evidence" value="ECO:0007669"/>
    <property type="project" value="InterPro"/>
</dbReference>
<evidence type="ECO:0000256" key="7">
    <source>
        <dbReference type="ARBA" id="ARBA00022833"/>
    </source>
</evidence>
<evidence type="ECO:0000256" key="2">
    <source>
        <dbReference type="ARBA" id="ARBA00010981"/>
    </source>
</evidence>
<dbReference type="InterPro" id="IPR037518">
    <property type="entry name" value="MPN"/>
</dbReference>
<feature type="region of interest" description="Disordered" evidence="10">
    <location>
        <begin position="127"/>
        <end position="148"/>
    </location>
</feature>
<evidence type="ECO:0000256" key="5">
    <source>
        <dbReference type="ARBA" id="ARBA00022786"/>
    </source>
</evidence>
<keyword evidence="13" id="KW-1185">Reference proteome</keyword>
<comment type="caution">
    <text evidence="12">The sequence shown here is derived from an EMBL/GenBank/DDBJ whole genome shotgun (WGS) entry which is preliminary data.</text>
</comment>
<dbReference type="CDD" id="cd08066">
    <property type="entry name" value="MPN_AMSH_like"/>
    <property type="match status" value="1"/>
</dbReference>
<evidence type="ECO:0000256" key="10">
    <source>
        <dbReference type="SAM" id="MobiDB-lite"/>
    </source>
</evidence>
<keyword evidence="3" id="KW-0645">Protease</keyword>
<dbReference type="PROSITE" id="PS50249">
    <property type="entry name" value="MPN"/>
    <property type="match status" value="1"/>
</dbReference>
<dbReference type="GO" id="GO:0140492">
    <property type="term" value="F:metal-dependent deubiquitinase activity"/>
    <property type="evidence" value="ECO:0007669"/>
    <property type="project" value="InterPro"/>
</dbReference>